<keyword evidence="2" id="KW-1185">Reference proteome</keyword>
<dbReference type="EMBL" id="JASSZA010000013">
    <property type="protein sequence ID" value="KAK2095609.1"/>
    <property type="molecule type" value="Genomic_DNA"/>
</dbReference>
<proteinExistence type="predicted"/>
<organism evidence="1 2">
    <name type="scientific">Saguinus oedipus</name>
    <name type="common">Cotton-top tamarin</name>
    <name type="synonym">Oedipomidas oedipus</name>
    <dbReference type="NCBI Taxonomy" id="9490"/>
    <lineage>
        <taxon>Eukaryota</taxon>
        <taxon>Metazoa</taxon>
        <taxon>Chordata</taxon>
        <taxon>Craniata</taxon>
        <taxon>Vertebrata</taxon>
        <taxon>Euteleostomi</taxon>
        <taxon>Mammalia</taxon>
        <taxon>Eutheria</taxon>
        <taxon>Euarchontoglires</taxon>
        <taxon>Primates</taxon>
        <taxon>Haplorrhini</taxon>
        <taxon>Platyrrhini</taxon>
        <taxon>Cebidae</taxon>
        <taxon>Callitrichinae</taxon>
        <taxon>Saguinus</taxon>
    </lineage>
</organism>
<gene>
    <name evidence="1" type="ORF">P7K49_027025</name>
</gene>
<comment type="caution">
    <text evidence="1">The sequence shown here is derived from an EMBL/GenBank/DDBJ whole genome shotgun (WGS) entry which is preliminary data.</text>
</comment>
<sequence length="75" mass="7362">APFPGTGSGPAPPTACAECGDPARAGDDFMRLELRGGSGGCSWQVGHELTEHSAGAVGLRPVTAGVGACVDLVRG</sequence>
<evidence type="ECO:0000313" key="1">
    <source>
        <dbReference type="EMBL" id="KAK2095609.1"/>
    </source>
</evidence>
<feature type="non-terminal residue" evidence="1">
    <location>
        <position position="1"/>
    </location>
</feature>
<feature type="non-terminal residue" evidence="1">
    <location>
        <position position="75"/>
    </location>
</feature>
<accession>A0ABQ9UEV2</accession>
<name>A0ABQ9UEV2_SAGOE</name>
<reference evidence="1 2" key="1">
    <citation type="submission" date="2023-05" db="EMBL/GenBank/DDBJ databases">
        <title>B98-5 Cell Line De Novo Hybrid Assembly: An Optical Mapping Approach.</title>
        <authorList>
            <person name="Kananen K."/>
            <person name="Auerbach J.A."/>
            <person name="Kautto E."/>
            <person name="Blachly J.S."/>
        </authorList>
    </citation>
    <scope>NUCLEOTIDE SEQUENCE [LARGE SCALE GENOMIC DNA]</scope>
    <source>
        <strain evidence="1">B95-8</strain>
        <tissue evidence="1">Cell line</tissue>
    </source>
</reference>
<evidence type="ECO:0000313" key="2">
    <source>
        <dbReference type="Proteomes" id="UP001266305"/>
    </source>
</evidence>
<dbReference type="Proteomes" id="UP001266305">
    <property type="component" value="Unassembled WGS sequence"/>
</dbReference>
<protein>
    <submittedName>
        <fullName evidence="1">Uncharacterized protein</fullName>
    </submittedName>
</protein>